<dbReference type="SUPFAM" id="SSF55174">
    <property type="entry name" value="Alpha-L RNA-binding motif"/>
    <property type="match status" value="1"/>
</dbReference>
<dbReference type="Proteomes" id="UP001523566">
    <property type="component" value="Unassembled WGS sequence"/>
</dbReference>
<proteinExistence type="predicted"/>
<dbReference type="InterPro" id="IPR012677">
    <property type="entry name" value="Nucleotide-bd_a/b_plait_sf"/>
</dbReference>
<protein>
    <submittedName>
        <fullName evidence="3">YlmH/Sll1252 family protein</fullName>
    </submittedName>
</protein>
<organism evidence="3 4">
    <name type="scientific">Aequitasia blattaphilus</name>
    <dbReference type="NCBI Taxonomy" id="2949332"/>
    <lineage>
        <taxon>Bacteria</taxon>
        <taxon>Bacillati</taxon>
        <taxon>Bacillota</taxon>
        <taxon>Clostridia</taxon>
        <taxon>Lachnospirales</taxon>
        <taxon>Lachnospiraceae</taxon>
        <taxon>Aequitasia</taxon>
    </lineage>
</organism>
<dbReference type="Gene3D" id="3.30.1370.160">
    <property type="match status" value="1"/>
</dbReference>
<dbReference type="InterPro" id="IPR036986">
    <property type="entry name" value="S4_RNA-bd_sf"/>
</dbReference>
<reference evidence="3 4" key="1">
    <citation type="journal article" date="2022" name="Genome Biol. Evol.">
        <title>Host diet, physiology and behaviors set the stage for Lachnospiraceae cladogenesis.</title>
        <authorList>
            <person name="Vera-Ponce De Leon A."/>
            <person name="Schneider M."/>
            <person name="Jahnes B.C."/>
            <person name="Sadowski V."/>
            <person name="Camuy-Velez L.A."/>
            <person name="Duan J."/>
            <person name="Sabree Z.L."/>
        </authorList>
    </citation>
    <scope>NUCLEOTIDE SEQUENCE [LARGE SCALE GENOMIC DNA]</scope>
    <source>
        <strain evidence="3 4">PAL113</strain>
    </source>
</reference>
<dbReference type="PANTHER" id="PTHR13633:SF3">
    <property type="entry name" value="MITOCHONDRIAL TRANSCRIPTION RESCUE FACTOR 1"/>
    <property type="match status" value="1"/>
</dbReference>
<keyword evidence="4" id="KW-1185">Reference proteome</keyword>
<dbReference type="Gene3D" id="3.30.70.330">
    <property type="match status" value="1"/>
</dbReference>
<dbReference type="Pfam" id="PF17774">
    <property type="entry name" value="YlmH_RBD"/>
    <property type="match status" value="1"/>
</dbReference>
<gene>
    <name evidence="3" type="ORF">NK125_04645</name>
</gene>
<feature type="domain" description="RNA-binding S4" evidence="2">
    <location>
        <begin position="175"/>
        <end position="243"/>
    </location>
</feature>
<comment type="caution">
    <text evidence="3">The sequence shown here is derived from an EMBL/GenBank/DDBJ whole genome shotgun (WGS) entry which is preliminary data.</text>
</comment>
<dbReference type="InterPro" id="IPR002942">
    <property type="entry name" value="S4_RNA-bd"/>
</dbReference>
<evidence type="ECO:0000313" key="3">
    <source>
        <dbReference type="EMBL" id="MCP1101703.1"/>
    </source>
</evidence>
<keyword evidence="1" id="KW-0694">RNA-binding</keyword>
<dbReference type="CDD" id="cd00165">
    <property type="entry name" value="S4"/>
    <property type="match status" value="1"/>
</dbReference>
<sequence length="251" mass="29053">MNKEEQMIQNRLIELSNVSYHKNIVMFSDFLNLNELHILNSINKSLLPTQYKTFGGYKLAERQMVAFLPDALCYEYNYPIKILRISPVNKRFAENLSHRDYLGSLMNLGIERSNLGDIIMAEEGTFLFVSEKLSSYITDELTRVRHTTVIVREETKTDFTYEPSFELIKGSVASIRLDTVLTLAFPLSRSKITLFIQEGRTFVNGKLVTNNGHPLKEGDLITLRKMGRVQYLGILSETKKKRQMIQIRKYL</sequence>
<dbReference type="Gene3D" id="3.10.290.10">
    <property type="entry name" value="RNA-binding S4 domain"/>
    <property type="match status" value="1"/>
</dbReference>
<dbReference type="PANTHER" id="PTHR13633">
    <property type="entry name" value="MITOCHONDRIAL TRANSCRIPTION RESCUE FACTOR 1"/>
    <property type="match status" value="1"/>
</dbReference>
<name>A0ABT1E7E6_9FIRM</name>
<dbReference type="RefSeq" id="WP_262065485.1">
    <property type="nucleotide sequence ID" value="NZ_JAMXOD010000004.1"/>
</dbReference>
<evidence type="ECO:0000256" key="1">
    <source>
        <dbReference type="PROSITE-ProRule" id="PRU00182"/>
    </source>
</evidence>
<dbReference type="PROSITE" id="PS50889">
    <property type="entry name" value="S4"/>
    <property type="match status" value="1"/>
</dbReference>
<evidence type="ECO:0000313" key="4">
    <source>
        <dbReference type="Proteomes" id="UP001523566"/>
    </source>
</evidence>
<dbReference type="SMART" id="SM00363">
    <property type="entry name" value="S4"/>
    <property type="match status" value="1"/>
</dbReference>
<evidence type="ECO:0000259" key="2">
    <source>
        <dbReference type="SMART" id="SM00363"/>
    </source>
</evidence>
<dbReference type="Pfam" id="PF01479">
    <property type="entry name" value="S4"/>
    <property type="match status" value="1"/>
</dbReference>
<accession>A0ABT1E7E6</accession>
<dbReference type="EMBL" id="JAMZFW010000004">
    <property type="protein sequence ID" value="MCP1101703.1"/>
    <property type="molecule type" value="Genomic_DNA"/>
</dbReference>
<dbReference type="InterPro" id="IPR040591">
    <property type="entry name" value="RqcP2_RBD"/>
</dbReference>